<comment type="caution">
    <text evidence="2">The sequence shown here is derived from an EMBL/GenBank/DDBJ whole genome shotgun (WGS) entry which is preliminary data.</text>
</comment>
<dbReference type="InterPro" id="IPR052516">
    <property type="entry name" value="N-heterocyclic_Hydroxylase"/>
</dbReference>
<dbReference type="Proteomes" id="UP000769766">
    <property type="component" value="Unassembled WGS sequence"/>
</dbReference>
<gene>
    <name evidence="2" type="ORF">HYY20_06215</name>
</gene>
<evidence type="ECO:0000259" key="1">
    <source>
        <dbReference type="Pfam" id="PF02738"/>
    </source>
</evidence>
<dbReference type="InterPro" id="IPR037165">
    <property type="entry name" value="AldOxase/xan_DH_Mopterin-bd_sf"/>
</dbReference>
<dbReference type="EMBL" id="JACPRF010000189">
    <property type="protein sequence ID" value="MBI2876458.1"/>
    <property type="molecule type" value="Genomic_DNA"/>
</dbReference>
<accession>A0A932CNB2</accession>
<dbReference type="InterPro" id="IPR008274">
    <property type="entry name" value="AldOxase/xan_DH_MoCoBD1"/>
</dbReference>
<organism evidence="2 3">
    <name type="scientific">Tectimicrobiota bacterium</name>
    <dbReference type="NCBI Taxonomy" id="2528274"/>
    <lineage>
        <taxon>Bacteria</taxon>
        <taxon>Pseudomonadati</taxon>
        <taxon>Nitrospinota/Tectimicrobiota group</taxon>
        <taxon>Candidatus Tectimicrobiota</taxon>
    </lineage>
</organism>
<feature type="domain" description="Aldehyde oxidase/xanthine dehydrogenase first molybdopterin binding" evidence="1">
    <location>
        <begin position="1"/>
        <end position="88"/>
    </location>
</feature>
<proteinExistence type="predicted"/>
<dbReference type="PANTHER" id="PTHR47495:SF1">
    <property type="entry name" value="BLL3820 PROTEIN"/>
    <property type="match status" value="1"/>
</dbReference>
<sequence>MAATVGVEEGKVRVISPHRGGGFGGRVGSQPHHHLAALLSRKAGRPVRLRLSHEETFNLGNSLIIDLKTGVKQDGTLLARHLRIMADSIGNAIYDATGVRINGLPITPEKVLKAFEGNA</sequence>
<dbReference type="AlphaFoldDB" id="A0A932CNB2"/>
<dbReference type="Gene3D" id="3.30.365.10">
    <property type="entry name" value="Aldehyde oxidase/xanthine dehydrogenase, molybdopterin binding domain"/>
    <property type="match status" value="2"/>
</dbReference>
<dbReference type="Pfam" id="PF02738">
    <property type="entry name" value="MoCoBD_1"/>
    <property type="match status" value="1"/>
</dbReference>
<reference evidence="2" key="1">
    <citation type="submission" date="2020-07" db="EMBL/GenBank/DDBJ databases">
        <title>Huge and variable diversity of episymbiotic CPR bacteria and DPANN archaea in groundwater ecosystems.</title>
        <authorList>
            <person name="He C.Y."/>
            <person name="Keren R."/>
            <person name="Whittaker M."/>
            <person name="Farag I.F."/>
            <person name="Doudna J."/>
            <person name="Cate J.H.D."/>
            <person name="Banfield J.F."/>
        </authorList>
    </citation>
    <scope>NUCLEOTIDE SEQUENCE</scope>
    <source>
        <strain evidence="2">NC_groundwater_672_Ag_B-0.1um_62_36</strain>
    </source>
</reference>
<dbReference type="PANTHER" id="PTHR47495">
    <property type="entry name" value="ALDEHYDE DEHYDROGENASE"/>
    <property type="match status" value="1"/>
</dbReference>
<evidence type="ECO:0000313" key="2">
    <source>
        <dbReference type="EMBL" id="MBI2876458.1"/>
    </source>
</evidence>
<dbReference type="GO" id="GO:0016491">
    <property type="term" value="F:oxidoreductase activity"/>
    <property type="evidence" value="ECO:0007669"/>
    <property type="project" value="InterPro"/>
</dbReference>
<dbReference type="SUPFAM" id="SSF56003">
    <property type="entry name" value="Molybdenum cofactor-binding domain"/>
    <property type="match status" value="2"/>
</dbReference>
<name>A0A932CNB2_UNCTE</name>
<protein>
    <submittedName>
        <fullName evidence="2">Molybdopterin-dependent oxidoreductase</fullName>
    </submittedName>
</protein>
<evidence type="ECO:0000313" key="3">
    <source>
        <dbReference type="Proteomes" id="UP000769766"/>
    </source>
</evidence>